<dbReference type="Pfam" id="PF13649">
    <property type="entry name" value="Methyltransf_25"/>
    <property type="match status" value="1"/>
</dbReference>
<dbReference type="PANTHER" id="PTHR43861">
    <property type="entry name" value="TRANS-ACONITATE 2-METHYLTRANSFERASE-RELATED"/>
    <property type="match status" value="1"/>
</dbReference>
<dbReference type="Proteomes" id="UP000682308">
    <property type="component" value="Unassembled WGS sequence"/>
</dbReference>
<feature type="domain" description="Methyltransferase" evidence="2">
    <location>
        <begin position="49"/>
        <end position="140"/>
    </location>
</feature>
<reference evidence="3 4" key="1">
    <citation type="submission" date="2021-04" db="EMBL/GenBank/DDBJ databases">
        <title>Characterization of the biosynthetic gene cluster of new lipopeptides with antitumor activity in the genome of the marine Streptomyces PHM034.</title>
        <authorList>
            <person name="Ceniceros A."/>
            <person name="Canedo L."/>
            <person name="Mendez C."/>
            <person name="Olano C."/>
            <person name="Schleissner C."/>
            <person name="Cuevas C."/>
            <person name="De La Calle F."/>
            <person name="Salas J.A."/>
        </authorList>
    </citation>
    <scope>NUCLEOTIDE SEQUENCE [LARGE SCALE GENOMIC DNA]</scope>
    <source>
        <strain evidence="3 4">PHM034</strain>
    </source>
</reference>
<comment type="caution">
    <text evidence="3">The sequence shown here is derived from an EMBL/GenBank/DDBJ whole genome shotgun (WGS) entry which is preliminary data.</text>
</comment>
<keyword evidence="4" id="KW-1185">Reference proteome</keyword>
<organism evidence="3 4">
    <name type="scientific">Streptomyces tuirus</name>
    <dbReference type="NCBI Taxonomy" id="68278"/>
    <lineage>
        <taxon>Bacteria</taxon>
        <taxon>Bacillati</taxon>
        <taxon>Actinomycetota</taxon>
        <taxon>Actinomycetes</taxon>
        <taxon>Kitasatosporales</taxon>
        <taxon>Streptomycetaceae</taxon>
        <taxon>Streptomyces</taxon>
    </lineage>
</organism>
<sequence length="219" mass="23863">MTDEDDALLAEQIAYYRAGAAEYDRPYAEREQLRRLLGMVDRLPVRGDVLELACGTGQWTALLAARARSVTAVDVAAEVLSVARARTDSPIVRFVQADVLQWQPPRRYDTVFFAFWLSHVPPTRSAAFWNTVAGMLAPGGRAVFVDDGPATAAYEEGVTQGPVPTVLRRLDDGSRYRVVKVFHDARALTDDLTALGWTADVQDVDGNIVGFAEPPAGAA</sequence>
<gene>
    <name evidence="3" type="ORF">KEF29_08440</name>
</gene>
<dbReference type="SUPFAM" id="SSF53335">
    <property type="entry name" value="S-adenosyl-L-methionine-dependent methyltransferases"/>
    <property type="match status" value="1"/>
</dbReference>
<dbReference type="InterPro" id="IPR029063">
    <property type="entry name" value="SAM-dependent_MTases_sf"/>
</dbReference>
<dbReference type="GO" id="GO:0017000">
    <property type="term" value="P:antibiotic biosynthetic process"/>
    <property type="evidence" value="ECO:0007669"/>
    <property type="project" value="UniProtKB-ARBA"/>
</dbReference>
<protein>
    <submittedName>
        <fullName evidence="3">Class I SAM-dependent methyltransferase</fullName>
    </submittedName>
</protein>
<dbReference type="InterPro" id="IPR041698">
    <property type="entry name" value="Methyltransf_25"/>
</dbReference>
<dbReference type="GO" id="GO:0032259">
    <property type="term" value="P:methylation"/>
    <property type="evidence" value="ECO:0007669"/>
    <property type="project" value="UniProtKB-KW"/>
</dbReference>
<keyword evidence="1" id="KW-0808">Transferase</keyword>
<evidence type="ECO:0000256" key="1">
    <source>
        <dbReference type="ARBA" id="ARBA00022679"/>
    </source>
</evidence>
<dbReference type="EMBL" id="JAGTPG010000001">
    <property type="protein sequence ID" value="MBR8639329.1"/>
    <property type="molecule type" value="Genomic_DNA"/>
</dbReference>
<dbReference type="GO" id="GO:0008168">
    <property type="term" value="F:methyltransferase activity"/>
    <property type="evidence" value="ECO:0007669"/>
    <property type="project" value="UniProtKB-KW"/>
</dbReference>
<evidence type="ECO:0000259" key="2">
    <source>
        <dbReference type="Pfam" id="PF13649"/>
    </source>
</evidence>
<name>A0A941J4S6_9ACTN</name>
<dbReference type="Gene3D" id="3.40.50.150">
    <property type="entry name" value="Vaccinia Virus protein VP39"/>
    <property type="match status" value="1"/>
</dbReference>
<evidence type="ECO:0000313" key="3">
    <source>
        <dbReference type="EMBL" id="MBR8639329.1"/>
    </source>
</evidence>
<proteinExistence type="predicted"/>
<keyword evidence="3" id="KW-0489">Methyltransferase</keyword>
<dbReference type="AlphaFoldDB" id="A0A941J4S6"/>
<dbReference type="CDD" id="cd02440">
    <property type="entry name" value="AdoMet_MTases"/>
    <property type="match status" value="1"/>
</dbReference>
<accession>A0A941J4S6</accession>
<evidence type="ECO:0000313" key="4">
    <source>
        <dbReference type="Proteomes" id="UP000682308"/>
    </source>
</evidence>